<evidence type="ECO:0000313" key="17">
    <source>
        <dbReference type="Proteomes" id="UP000188354"/>
    </source>
</evidence>
<dbReference type="FunFam" id="3.30.200.20:FF:000009">
    <property type="entry name" value="Glycogen synthase kinase-3 beta"/>
    <property type="match status" value="1"/>
</dbReference>
<feature type="compositionally biased region" description="Polar residues" evidence="14">
    <location>
        <begin position="332"/>
        <end position="349"/>
    </location>
</feature>
<dbReference type="PROSITE" id="PS00108">
    <property type="entry name" value="PROTEIN_KINASE_ST"/>
    <property type="match status" value="1"/>
</dbReference>
<dbReference type="AlphaFoldDB" id="A0A4P1RLF2"/>
<dbReference type="InterPro" id="IPR012677">
    <property type="entry name" value="Nucleotide-bd_a/b_plait_sf"/>
</dbReference>
<keyword evidence="6" id="KW-0808">Transferase</keyword>
<dbReference type="InterPro" id="IPR008271">
    <property type="entry name" value="Ser/Thr_kinase_AS"/>
</dbReference>
<dbReference type="SUPFAM" id="SSF54928">
    <property type="entry name" value="RNA-binding domain, RBD"/>
    <property type="match status" value="1"/>
</dbReference>
<feature type="compositionally biased region" description="Basic and acidic residues" evidence="14">
    <location>
        <begin position="376"/>
        <end position="389"/>
    </location>
</feature>
<dbReference type="InterPro" id="IPR050591">
    <property type="entry name" value="GSK-3"/>
</dbReference>
<evidence type="ECO:0000256" key="11">
    <source>
        <dbReference type="ARBA" id="ARBA00047899"/>
    </source>
</evidence>
<keyword evidence="5" id="KW-0597">Phosphoprotein</keyword>
<dbReference type="InterPro" id="IPR011009">
    <property type="entry name" value="Kinase-like_dom_sf"/>
</dbReference>
<dbReference type="GO" id="GO:0005737">
    <property type="term" value="C:cytoplasm"/>
    <property type="evidence" value="ECO:0007669"/>
    <property type="project" value="TreeGrafter"/>
</dbReference>
<dbReference type="Gene3D" id="3.30.70.330">
    <property type="match status" value="1"/>
</dbReference>
<keyword evidence="8" id="KW-0418">Kinase</keyword>
<evidence type="ECO:0000256" key="1">
    <source>
        <dbReference type="ARBA" id="ARBA00005527"/>
    </source>
</evidence>
<comment type="similarity">
    <text evidence="1">Belongs to the protein kinase superfamily. CMGC Ser/Thr protein kinase family. GSK-3 subfamily.</text>
</comment>
<dbReference type="InterPro" id="IPR017441">
    <property type="entry name" value="Protein_kinase_ATP_BS"/>
</dbReference>
<feature type="region of interest" description="Disordered" evidence="14">
    <location>
        <begin position="297"/>
        <end position="418"/>
    </location>
</feature>
<dbReference type="InterPro" id="IPR000719">
    <property type="entry name" value="Prot_kinase_dom"/>
</dbReference>
<gene>
    <name evidence="16" type="ORF">TanjilG_07940</name>
</gene>
<dbReference type="GO" id="GO:0004674">
    <property type="term" value="F:protein serine/threonine kinase activity"/>
    <property type="evidence" value="ECO:0007669"/>
    <property type="project" value="UniProtKB-KW"/>
</dbReference>
<dbReference type="InterPro" id="IPR005120">
    <property type="entry name" value="UPF3_dom"/>
</dbReference>
<keyword evidence="10" id="KW-0866">Nonsense-mediated mRNA decay</keyword>
<dbReference type="PROSITE" id="PS00107">
    <property type="entry name" value="PROTEIN_KINASE_ATP"/>
    <property type="match status" value="1"/>
</dbReference>
<name>A0A4P1RLF2_LUPAN</name>
<evidence type="ECO:0000256" key="9">
    <source>
        <dbReference type="ARBA" id="ARBA00022840"/>
    </source>
</evidence>
<dbReference type="CDD" id="cd12455">
    <property type="entry name" value="RRM_like_Smg4_UPF3"/>
    <property type="match status" value="1"/>
</dbReference>
<dbReference type="Pfam" id="PF03467">
    <property type="entry name" value="Smg4_UPF3"/>
    <property type="match status" value="1"/>
</dbReference>
<evidence type="ECO:0000259" key="15">
    <source>
        <dbReference type="PROSITE" id="PS50011"/>
    </source>
</evidence>
<evidence type="ECO:0000256" key="13">
    <source>
        <dbReference type="PROSITE-ProRule" id="PRU10141"/>
    </source>
</evidence>
<evidence type="ECO:0000256" key="14">
    <source>
        <dbReference type="SAM" id="MobiDB-lite"/>
    </source>
</evidence>
<accession>A0A4P1RLF2</accession>
<sequence>MKGRTKVVLRHLPPSLSESSLFQQIDSLFSDRYNWFSFRPAKFSHKHSSYSRAYIDFNTPEDVIDFAHFFNGHIFVNEKGTQFKVIVEYAPSQRVPNHSSKKDGRDGTIYKDSDYLEFLEHLAKPVENLPSAEIQLEKRDAERSGAAKDIPIVTPLMDFVRQKRAAKGPRRSISNGKVSRRTGTSSNGSPSSAASRRGSGKKRVPTTMYVARNPGKNSTIKDKSTYTSVPRQGDQHLSNKTSTVASSGGTQTVDANARVSGSNDVGKKKILLLKGKEREIINISDFDSMSQHNSITSSAKTALDSTALKGSHRPEGTGRIIRSILSNKDLHQSQSSRPHSEQQIQTSNLEKGKQPPRSLHVPMILKSTNGTPENRIGMHDLHVSSEKQERRVRHRDRPDRGVWTNRSNGSDDSLSLSASSQADILEGGQAELKHDKPNARSGELKSLGSGRASHSSENGFSKHFGRRGPTHGVKDVDSYTLSSEGKPPRRTGGSAYGSHEHDGDDFDEIGNDTNNNNSNEDLMVGSSTSLHCLSREMLHMSLTDHHHHHHHNSDIIHGTEDEDVTYIPQHVLGTGSFGLVFQAKSTLTGEIVAIKKVLQDNRYKNRELQIMQMLHHPNIVALTHSFFSTTHKQQLYLNLVLEYVPQTLNRIARNYSRINHHMPLIYVKLYSYQICRALAYIHNCIGICHRDIKPQNLLVNPHTHQLKLCDFGSAKVLVKGEPNVSYICSRYYRAPELIFGATEYTTAIDIWSTGCVMAELFLGQPLFPGESGVDQLVEIIKVLGTPTREEIKCMNPNYTEFKFPQIKPHPWHKVFQKRLPPEAVDLICRFFQYSPNLRCTALEACIHPFFDELRDPITRLPNGRPLPPLFNFKPEELSGIPPDVINQLIPQHARKHNLFMALHT</sequence>
<evidence type="ECO:0000256" key="4">
    <source>
        <dbReference type="ARBA" id="ARBA00022527"/>
    </source>
</evidence>
<evidence type="ECO:0000256" key="12">
    <source>
        <dbReference type="ARBA" id="ARBA00048679"/>
    </source>
</evidence>
<dbReference type="Gene3D" id="1.10.510.10">
    <property type="entry name" value="Transferase(Phosphotransferase) domain 1"/>
    <property type="match status" value="1"/>
</dbReference>
<evidence type="ECO:0000256" key="6">
    <source>
        <dbReference type="ARBA" id="ARBA00022679"/>
    </source>
</evidence>
<dbReference type="InterPro" id="IPR039192">
    <property type="entry name" value="STKc_GSK3"/>
</dbReference>
<dbReference type="PANTHER" id="PTHR24057:SF40">
    <property type="entry name" value="SHAGGY-RELATED PROTEIN KINASE DELTA-RELATED"/>
    <property type="match status" value="1"/>
</dbReference>
<evidence type="ECO:0000256" key="2">
    <source>
        <dbReference type="ARBA" id="ARBA00005991"/>
    </source>
</evidence>
<feature type="region of interest" description="Disordered" evidence="14">
    <location>
        <begin position="430"/>
        <end position="523"/>
    </location>
</feature>
<keyword evidence="7 13" id="KW-0547">Nucleotide-binding</keyword>
<comment type="similarity">
    <text evidence="2">Belongs to the RENT3 family.</text>
</comment>
<keyword evidence="17" id="KW-1185">Reference proteome</keyword>
<dbReference type="PROSITE" id="PS50011">
    <property type="entry name" value="PROTEIN_KINASE_DOM"/>
    <property type="match status" value="1"/>
</dbReference>
<dbReference type="EC" id="2.7.11.1" evidence="3"/>
<comment type="catalytic activity">
    <reaction evidence="12">
        <text>L-seryl-[protein] + ATP = O-phospho-L-seryl-[protein] + ADP + H(+)</text>
        <dbReference type="Rhea" id="RHEA:17989"/>
        <dbReference type="Rhea" id="RHEA-COMP:9863"/>
        <dbReference type="Rhea" id="RHEA-COMP:11604"/>
        <dbReference type="ChEBI" id="CHEBI:15378"/>
        <dbReference type="ChEBI" id="CHEBI:29999"/>
        <dbReference type="ChEBI" id="CHEBI:30616"/>
        <dbReference type="ChEBI" id="CHEBI:83421"/>
        <dbReference type="ChEBI" id="CHEBI:456216"/>
        <dbReference type="EC" id="2.7.11.1"/>
    </reaction>
</comment>
<dbReference type="GO" id="GO:0005524">
    <property type="term" value="F:ATP binding"/>
    <property type="evidence" value="ECO:0007669"/>
    <property type="project" value="UniProtKB-UniRule"/>
</dbReference>
<evidence type="ECO:0000256" key="7">
    <source>
        <dbReference type="ARBA" id="ARBA00022741"/>
    </source>
</evidence>
<dbReference type="GO" id="GO:0005634">
    <property type="term" value="C:nucleus"/>
    <property type="evidence" value="ECO:0007669"/>
    <property type="project" value="TreeGrafter"/>
</dbReference>
<dbReference type="EMBL" id="CM007364">
    <property type="protein sequence ID" value="OIW13598.1"/>
    <property type="molecule type" value="Genomic_DNA"/>
</dbReference>
<keyword evidence="4" id="KW-0723">Serine/threonine-protein kinase</keyword>
<protein>
    <recommendedName>
        <fullName evidence="3">non-specific serine/threonine protein kinase</fullName>
        <ecNumber evidence="3">2.7.11.1</ecNumber>
    </recommendedName>
</protein>
<evidence type="ECO:0000313" key="16">
    <source>
        <dbReference type="EMBL" id="OIW13598.1"/>
    </source>
</evidence>
<dbReference type="Gene3D" id="3.30.200.20">
    <property type="entry name" value="Phosphorylase Kinase, domain 1"/>
    <property type="match status" value="1"/>
</dbReference>
<feature type="compositionally biased region" description="Polar residues" evidence="14">
    <location>
        <begin position="225"/>
        <end position="259"/>
    </location>
</feature>
<feature type="compositionally biased region" description="Low complexity" evidence="14">
    <location>
        <begin position="181"/>
        <end position="197"/>
    </location>
</feature>
<organism evidence="16 17">
    <name type="scientific">Lupinus angustifolius</name>
    <name type="common">Narrow-leaved blue lupine</name>
    <dbReference type="NCBI Taxonomy" id="3871"/>
    <lineage>
        <taxon>Eukaryota</taxon>
        <taxon>Viridiplantae</taxon>
        <taxon>Streptophyta</taxon>
        <taxon>Embryophyta</taxon>
        <taxon>Tracheophyta</taxon>
        <taxon>Spermatophyta</taxon>
        <taxon>Magnoliopsida</taxon>
        <taxon>eudicotyledons</taxon>
        <taxon>Gunneridae</taxon>
        <taxon>Pentapetalae</taxon>
        <taxon>rosids</taxon>
        <taxon>fabids</taxon>
        <taxon>Fabales</taxon>
        <taxon>Fabaceae</taxon>
        <taxon>Papilionoideae</taxon>
        <taxon>50 kb inversion clade</taxon>
        <taxon>genistoids sensu lato</taxon>
        <taxon>core genistoids</taxon>
        <taxon>Genisteae</taxon>
        <taxon>Lupinus</taxon>
    </lineage>
</organism>
<dbReference type="InterPro" id="IPR035979">
    <property type="entry name" value="RBD_domain_sf"/>
</dbReference>
<dbReference type="Proteomes" id="UP000188354">
    <property type="component" value="Chromosome LG04"/>
</dbReference>
<evidence type="ECO:0000256" key="8">
    <source>
        <dbReference type="ARBA" id="ARBA00022777"/>
    </source>
</evidence>
<dbReference type="STRING" id="3871.A0A4P1RLF2"/>
<dbReference type="Pfam" id="PF00069">
    <property type="entry name" value="Pkinase"/>
    <property type="match status" value="1"/>
</dbReference>
<feature type="region of interest" description="Disordered" evidence="14">
    <location>
        <begin position="161"/>
        <end position="259"/>
    </location>
</feature>
<evidence type="ECO:0000256" key="3">
    <source>
        <dbReference type="ARBA" id="ARBA00012513"/>
    </source>
</evidence>
<dbReference type="FunFam" id="1.10.510.10:FF:000082">
    <property type="entry name" value="Shaggy-related protein kinase kappa"/>
    <property type="match status" value="1"/>
</dbReference>
<feature type="domain" description="Protein kinase" evidence="15">
    <location>
        <begin position="566"/>
        <end position="850"/>
    </location>
</feature>
<evidence type="ECO:0000256" key="10">
    <source>
        <dbReference type="ARBA" id="ARBA00023161"/>
    </source>
</evidence>
<dbReference type="GO" id="GO:0000184">
    <property type="term" value="P:nuclear-transcribed mRNA catabolic process, nonsense-mediated decay"/>
    <property type="evidence" value="ECO:0007669"/>
    <property type="project" value="UniProtKB-KW"/>
</dbReference>
<dbReference type="SUPFAM" id="SSF56112">
    <property type="entry name" value="Protein kinase-like (PK-like)"/>
    <property type="match status" value="1"/>
</dbReference>
<feature type="binding site" evidence="13">
    <location>
        <position position="596"/>
    </location>
    <ligand>
        <name>ATP</name>
        <dbReference type="ChEBI" id="CHEBI:30616"/>
    </ligand>
</feature>
<comment type="catalytic activity">
    <reaction evidence="11">
        <text>L-threonyl-[protein] + ATP = O-phospho-L-threonyl-[protein] + ADP + H(+)</text>
        <dbReference type="Rhea" id="RHEA:46608"/>
        <dbReference type="Rhea" id="RHEA-COMP:11060"/>
        <dbReference type="Rhea" id="RHEA-COMP:11605"/>
        <dbReference type="ChEBI" id="CHEBI:15378"/>
        <dbReference type="ChEBI" id="CHEBI:30013"/>
        <dbReference type="ChEBI" id="CHEBI:30616"/>
        <dbReference type="ChEBI" id="CHEBI:61977"/>
        <dbReference type="ChEBI" id="CHEBI:456216"/>
        <dbReference type="EC" id="2.7.11.1"/>
    </reaction>
</comment>
<dbReference type="PANTHER" id="PTHR24057">
    <property type="entry name" value="GLYCOGEN SYNTHASE KINASE-3 ALPHA"/>
    <property type="match status" value="1"/>
</dbReference>
<dbReference type="SMART" id="SM00220">
    <property type="entry name" value="S_TKc"/>
    <property type="match status" value="1"/>
</dbReference>
<dbReference type="GO" id="GO:0030154">
    <property type="term" value="P:cell differentiation"/>
    <property type="evidence" value="ECO:0007669"/>
    <property type="project" value="TreeGrafter"/>
</dbReference>
<evidence type="ECO:0000256" key="5">
    <source>
        <dbReference type="ARBA" id="ARBA00022553"/>
    </source>
</evidence>
<keyword evidence="9 13" id="KW-0067">ATP-binding</keyword>
<dbReference type="GO" id="GO:0003676">
    <property type="term" value="F:nucleic acid binding"/>
    <property type="evidence" value="ECO:0007669"/>
    <property type="project" value="InterPro"/>
</dbReference>
<proteinExistence type="inferred from homology"/>
<dbReference type="GO" id="GO:0007165">
    <property type="term" value="P:signal transduction"/>
    <property type="evidence" value="ECO:0007669"/>
    <property type="project" value="TreeGrafter"/>
</dbReference>
<dbReference type="Gramene" id="OIW13598">
    <property type="protein sequence ID" value="OIW13598"/>
    <property type="gene ID" value="TanjilG_07940"/>
</dbReference>
<reference evidence="16 17" key="1">
    <citation type="journal article" date="2017" name="Plant Biotechnol. J.">
        <title>A comprehensive draft genome sequence for lupin (Lupinus angustifolius), an emerging health food: insights into plant-microbe interactions and legume evolution.</title>
        <authorList>
            <person name="Hane J.K."/>
            <person name="Ming Y."/>
            <person name="Kamphuis L.G."/>
            <person name="Nelson M.N."/>
            <person name="Garg G."/>
            <person name="Atkins C.A."/>
            <person name="Bayer P.E."/>
            <person name="Bravo A."/>
            <person name="Bringans S."/>
            <person name="Cannon S."/>
            <person name="Edwards D."/>
            <person name="Foley R."/>
            <person name="Gao L.L."/>
            <person name="Harrison M.J."/>
            <person name="Huang W."/>
            <person name="Hurgobin B."/>
            <person name="Li S."/>
            <person name="Liu C.W."/>
            <person name="McGrath A."/>
            <person name="Morahan G."/>
            <person name="Murray J."/>
            <person name="Weller J."/>
            <person name="Jian J."/>
            <person name="Singh K.B."/>
        </authorList>
    </citation>
    <scope>NUCLEOTIDE SEQUENCE [LARGE SCALE GENOMIC DNA]</scope>
    <source>
        <strain evidence="17">cv. Tanjil</strain>
        <tissue evidence="16">Whole plant</tissue>
    </source>
</reference>
<dbReference type="CDD" id="cd14137">
    <property type="entry name" value="STKc_GSK3"/>
    <property type="match status" value="1"/>
</dbReference>